<name>A0ACC3DA66_9PEZI</name>
<reference evidence="1" key="1">
    <citation type="submission" date="2024-09" db="EMBL/GenBank/DDBJ databases">
        <title>Black Yeasts Isolated from many extreme environments.</title>
        <authorList>
            <person name="Coleine C."/>
            <person name="Stajich J.E."/>
            <person name="Selbmann L."/>
        </authorList>
    </citation>
    <scope>NUCLEOTIDE SEQUENCE</scope>
    <source>
        <strain evidence="1">CCFEE 5737</strain>
    </source>
</reference>
<accession>A0ACC3DA66</accession>
<sequence length="190" mass="21763">MSLKRPNDSESLRPDKRANVLKTIDPSPRFTTLSDRARIEQLERNLLIVRTQLAAQRKHSIDLEVKILQDRKQDIEDRKQLIEFQLQVSEVMTRQMQLERAKVGAGGLTSDTADEYSDVSSRLTCSVDEERETARLRTLEYVSAGLPERQEGPNVLKKHQGADERQSNNQQQPCLLNTTVTHVRTEAENK</sequence>
<protein>
    <submittedName>
        <fullName evidence="1">Uncharacterized protein</fullName>
    </submittedName>
</protein>
<gene>
    <name evidence="1" type="ORF">LTS18_008432</name>
</gene>
<comment type="caution">
    <text evidence="1">The sequence shown here is derived from an EMBL/GenBank/DDBJ whole genome shotgun (WGS) entry which is preliminary data.</text>
</comment>
<dbReference type="EMBL" id="JAWDJW010006553">
    <property type="protein sequence ID" value="KAK3064302.1"/>
    <property type="molecule type" value="Genomic_DNA"/>
</dbReference>
<evidence type="ECO:0000313" key="1">
    <source>
        <dbReference type="EMBL" id="KAK3064302.1"/>
    </source>
</evidence>
<keyword evidence="2" id="KW-1185">Reference proteome</keyword>
<proteinExistence type="predicted"/>
<evidence type="ECO:0000313" key="2">
    <source>
        <dbReference type="Proteomes" id="UP001186974"/>
    </source>
</evidence>
<dbReference type="Proteomes" id="UP001186974">
    <property type="component" value="Unassembled WGS sequence"/>
</dbReference>
<organism evidence="1 2">
    <name type="scientific">Coniosporium uncinatum</name>
    <dbReference type="NCBI Taxonomy" id="93489"/>
    <lineage>
        <taxon>Eukaryota</taxon>
        <taxon>Fungi</taxon>
        <taxon>Dikarya</taxon>
        <taxon>Ascomycota</taxon>
        <taxon>Pezizomycotina</taxon>
        <taxon>Dothideomycetes</taxon>
        <taxon>Dothideomycetes incertae sedis</taxon>
        <taxon>Coniosporium</taxon>
    </lineage>
</organism>